<dbReference type="Pfam" id="PF05106">
    <property type="entry name" value="Phage_holin_3_1"/>
    <property type="match status" value="1"/>
</dbReference>
<keyword evidence="1" id="KW-0472">Membrane</keyword>
<feature type="transmembrane region" description="Helical" evidence="1">
    <location>
        <begin position="73"/>
        <end position="93"/>
    </location>
</feature>
<evidence type="ECO:0000256" key="1">
    <source>
        <dbReference type="SAM" id="Phobius"/>
    </source>
</evidence>
<sequence length="105" mass="11947">KNPDVWATIWNWVALHMNSINSFVLTFIIAFLCIVYVGKERKCWRILVECLLCGSLAIASESLFEYFQMPAKLAIALGAIIAMFGIDQVRLFAKNYVDKKVVKSE</sequence>
<dbReference type="NCBIfam" id="TIGR01594">
    <property type="entry name" value="holin_lambda"/>
    <property type="match status" value="1"/>
</dbReference>
<dbReference type="RefSeq" id="WP_103854878.1">
    <property type="nucleotide sequence ID" value="NZ_PQVI01000021.1"/>
</dbReference>
<feature type="non-terminal residue" evidence="2">
    <location>
        <position position="1"/>
    </location>
</feature>
<gene>
    <name evidence="2" type="ORF">C3Z13_02330</name>
</gene>
<name>A0ABX4ZTR4_9PAST</name>
<evidence type="ECO:0000313" key="2">
    <source>
        <dbReference type="EMBL" id="POY42899.1"/>
    </source>
</evidence>
<dbReference type="EMBL" id="PQVI01000021">
    <property type="protein sequence ID" value="POY42899.1"/>
    <property type="molecule type" value="Genomic_DNA"/>
</dbReference>
<organism evidence="2 3">
    <name type="scientific">Avibacterium endocarditidis</name>
    <dbReference type="NCBI Taxonomy" id="380674"/>
    <lineage>
        <taxon>Bacteria</taxon>
        <taxon>Pseudomonadati</taxon>
        <taxon>Pseudomonadota</taxon>
        <taxon>Gammaproteobacteria</taxon>
        <taxon>Pasteurellales</taxon>
        <taxon>Pasteurellaceae</taxon>
        <taxon>Avibacterium</taxon>
    </lineage>
</organism>
<reference evidence="2 3" key="1">
    <citation type="submission" date="2018-02" db="EMBL/GenBank/DDBJ databases">
        <title>Classification genera of Pasteurellaceae by whole genome sequence comparison.</title>
        <authorList>
            <person name="Christensen H."/>
        </authorList>
    </citation>
    <scope>NUCLEOTIDE SEQUENCE [LARGE SCALE GENOMIC DNA]</scope>
    <source>
        <strain evidence="2 3">20186H4H1</strain>
    </source>
</reference>
<accession>A0ABX4ZTR4</accession>
<dbReference type="Proteomes" id="UP000237229">
    <property type="component" value="Unassembled WGS sequence"/>
</dbReference>
<protein>
    <submittedName>
        <fullName evidence="2">Phage holin, lambda family</fullName>
    </submittedName>
</protein>
<proteinExistence type="predicted"/>
<keyword evidence="3" id="KW-1185">Reference proteome</keyword>
<dbReference type="InterPro" id="IPR006481">
    <property type="entry name" value="Phage_lambda_GpS_holin"/>
</dbReference>
<feature type="transmembrane region" description="Helical" evidence="1">
    <location>
        <begin position="46"/>
        <end position="67"/>
    </location>
</feature>
<evidence type="ECO:0000313" key="3">
    <source>
        <dbReference type="Proteomes" id="UP000237229"/>
    </source>
</evidence>
<feature type="transmembrane region" description="Helical" evidence="1">
    <location>
        <begin position="20"/>
        <end position="39"/>
    </location>
</feature>
<keyword evidence="1" id="KW-1133">Transmembrane helix</keyword>
<comment type="caution">
    <text evidence="2">The sequence shown here is derived from an EMBL/GenBank/DDBJ whole genome shotgun (WGS) entry which is preliminary data.</text>
</comment>
<keyword evidence="1" id="KW-0812">Transmembrane</keyword>